<organism evidence="5 6">
    <name type="scientific">Candidatus Wallbacteria bacterium GWC2_49_35</name>
    <dbReference type="NCBI Taxonomy" id="1817813"/>
    <lineage>
        <taxon>Bacteria</taxon>
        <taxon>Candidatus Walliibacteriota</taxon>
    </lineage>
</organism>
<evidence type="ECO:0000313" key="5">
    <source>
        <dbReference type="EMBL" id="OGM06215.1"/>
    </source>
</evidence>
<reference evidence="5 6" key="1">
    <citation type="journal article" date="2016" name="Nat. Commun.">
        <title>Thousands of microbial genomes shed light on interconnected biogeochemical processes in an aquifer system.</title>
        <authorList>
            <person name="Anantharaman K."/>
            <person name="Brown C.T."/>
            <person name="Hug L.A."/>
            <person name="Sharon I."/>
            <person name="Castelle C.J."/>
            <person name="Probst A.J."/>
            <person name="Thomas B.C."/>
            <person name="Singh A."/>
            <person name="Wilkins M.J."/>
            <person name="Karaoz U."/>
            <person name="Brodie E.L."/>
            <person name="Williams K.H."/>
            <person name="Hubbard S.S."/>
            <person name="Banfield J.F."/>
        </authorList>
    </citation>
    <scope>NUCLEOTIDE SEQUENCE [LARGE SCALE GENOMIC DNA]</scope>
</reference>
<proteinExistence type="predicted"/>
<dbReference type="Gene3D" id="3.20.20.10">
    <property type="entry name" value="Alanine racemase"/>
    <property type="match status" value="1"/>
</dbReference>
<sequence length="341" mass="37403">MCSPQNISAYPVLKAACGFAPAVEAVLKARPEGIFDSSITYLAESGRDYAGLKRGLLKLSARRELAGARSRLDAVDYFFVSDISHIMELSEIKPGAMVIVAVDSGDLREGVPLDELNRFLAAALKFKKIRIFGAATNHACFSGIVPSAPIIDSFVEKIEEAERKNRFSFEMVSGGNSSLISLIEEKKANPRVNNIRAGEAVFLGSDVLSRKPIAWLEQNTFTVEAEIVECREKESILEGVRTQNAFNEVIDFDKRKTRQGAKTKRAIVSLGKKHFYVNGIKPLERGVFVLGASSDYLIADVSECARDIRCGDTLEFALDYAALMSAMRGAGKFISCMVINR</sequence>
<dbReference type="EMBL" id="MGFH01000075">
    <property type="protein sequence ID" value="OGM06215.1"/>
    <property type="molecule type" value="Genomic_DNA"/>
</dbReference>
<accession>A0A1F7WVV4</accession>
<dbReference type="InterPro" id="IPR029066">
    <property type="entry name" value="PLP-binding_barrel"/>
</dbReference>
<dbReference type="InterPro" id="IPR001608">
    <property type="entry name" value="Ala_racemase_N"/>
</dbReference>
<comment type="cofactor">
    <cofactor evidence="1">
        <name>pyridoxal 5'-phosphate</name>
        <dbReference type="ChEBI" id="CHEBI:597326"/>
    </cofactor>
</comment>
<dbReference type="InterPro" id="IPR000821">
    <property type="entry name" value="Ala_racemase"/>
</dbReference>
<evidence type="ECO:0000256" key="2">
    <source>
        <dbReference type="ARBA" id="ARBA00022898"/>
    </source>
</evidence>
<evidence type="ECO:0000256" key="1">
    <source>
        <dbReference type="ARBA" id="ARBA00001933"/>
    </source>
</evidence>
<dbReference type="SUPFAM" id="SSF51419">
    <property type="entry name" value="PLP-binding barrel"/>
    <property type="match status" value="1"/>
</dbReference>
<dbReference type="GO" id="GO:0030170">
    <property type="term" value="F:pyridoxal phosphate binding"/>
    <property type="evidence" value="ECO:0007669"/>
    <property type="project" value="TreeGrafter"/>
</dbReference>
<feature type="domain" description="Alanine racemase N-terminal" evidence="4">
    <location>
        <begin position="78"/>
        <end position="204"/>
    </location>
</feature>
<evidence type="ECO:0000256" key="3">
    <source>
        <dbReference type="ARBA" id="ARBA00023235"/>
    </source>
</evidence>
<name>A0A1F7WVV4_9BACT</name>
<evidence type="ECO:0000313" key="6">
    <source>
        <dbReference type="Proteomes" id="UP000178735"/>
    </source>
</evidence>
<dbReference type="GO" id="GO:0005829">
    <property type="term" value="C:cytosol"/>
    <property type="evidence" value="ECO:0007669"/>
    <property type="project" value="TreeGrafter"/>
</dbReference>
<evidence type="ECO:0000259" key="4">
    <source>
        <dbReference type="Pfam" id="PF01168"/>
    </source>
</evidence>
<gene>
    <name evidence="5" type="ORF">A2008_07935</name>
</gene>
<dbReference type="PANTHER" id="PTHR30511:SF3">
    <property type="entry name" value="LYSINE RACEMASE"/>
    <property type="match status" value="1"/>
</dbReference>
<protein>
    <recommendedName>
        <fullName evidence="4">Alanine racemase N-terminal domain-containing protein</fullName>
    </recommendedName>
</protein>
<comment type="caution">
    <text evidence="5">The sequence shown here is derived from an EMBL/GenBank/DDBJ whole genome shotgun (WGS) entry which is preliminary data.</text>
</comment>
<dbReference type="STRING" id="1817813.A2008_07935"/>
<keyword evidence="2" id="KW-0663">Pyridoxal phosphate</keyword>
<dbReference type="PANTHER" id="PTHR30511">
    <property type="entry name" value="ALANINE RACEMASE"/>
    <property type="match status" value="1"/>
</dbReference>
<dbReference type="Pfam" id="PF01168">
    <property type="entry name" value="Ala_racemase_N"/>
    <property type="match status" value="1"/>
</dbReference>
<dbReference type="AlphaFoldDB" id="A0A1F7WVV4"/>
<dbReference type="Proteomes" id="UP000178735">
    <property type="component" value="Unassembled WGS sequence"/>
</dbReference>
<keyword evidence="3" id="KW-0413">Isomerase</keyword>
<dbReference type="GO" id="GO:0008784">
    <property type="term" value="F:alanine racemase activity"/>
    <property type="evidence" value="ECO:0007669"/>
    <property type="project" value="TreeGrafter"/>
</dbReference>